<evidence type="ECO:0000256" key="2">
    <source>
        <dbReference type="SAM" id="Phobius"/>
    </source>
</evidence>
<feature type="transmembrane region" description="Helical" evidence="2">
    <location>
        <begin position="72"/>
        <end position="95"/>
    </location>
</feature>
<evidence type="ECO:0000256" key="1">
    <source>
        <dbReference type="SAM" id="MobiDB-lite"/>
    </source>
</evidence>
<evidence type="ECO:0000256" key="3">
    <source>
        <dbReference type="SAM" id="SignalP"/>
    </source>
</evidence>
<name>A0A9P7GB08_9AGAR</name>
<keyword evidence="2" id="KW-0812">Transmembrane</keyword>
<feature type="signal peptide" evidence="3">
    <location>
        <begin position="1"/>
        <end position="20"/>
    </location>
</feature>
<reference evidence="4" key="1">
    <citation type="submission" date="2020-07" db="EMBL/GenBank/DDBJ databases">
        <authorList>
            <person name="Nieuwenhuis M."/>
            <person name="Van De Peppel L.J.J."/>
        </authorList>
    </citation>
    <scope>NUCLEOTIDE SEQUENCE</scope>
    <source>
        <strain evidence="4">AP01</strain>
        <tissue evidence="4">Mycelium</tissue>
    </source>
</reference>
<evidence type="ECO:0000313" key="4">
    <source>
        <dbReference type="EMBL" id="KAG5646040.1"/>
    </source>
</evidence>
<keyword evidence="2" id="KW-0472">Membrane</keyword>
<feature type="region of interest" description="Disordered" evidence="1">
    <location>
        <begin position="194"/>
        <end position="253"/>
    </location>
</feature>
<reference evidence="4" key="2">
    <citation type="submission" date="2021-10" db="EMBL/GenBank/DDBJ databases">
        <title>Phylogenomics reveals ancestral predisposition of the termite-cultivated fungus Termitomyces towards a domesticated lifestyle.</title>
        <authorList>
            <person name="Auxier B."/>
            <person name="Grum-Grzhimaylo A."/>
            <person name="Cardenas M.E."/>
            <person name="Lodge J.D."/>
            <person name="Laessoe T."/>
            <person name="Pedersen O."/>
            <person name="Smith M.E."/>
            <person name="Kuyper T.W."/>
            <person name="Franco-Molano E.A."/>
            <person name="Baroni T.J."/>
            <person name="Aanen D.K."/>
        </authorList>
    </citation>
    <scope>NUCLEOTIDE SEQUENCE</scope>
    <source>
        <strain evidence="4">AP01</strain>
        <tissue evidence="4">Mycelium</tissue>
    </source>
</reference>
<dbReference type="Proteomes" id="UP000775547">
    <property type="component" value="Unassembled WGS sequence"/>
</dbReference>
<dbReference type="AlphaFoldDB" id="A0A9P7GB08"/>
<comment type="caution">
    <text evidence="4">The sequence shown here is derived from an EMBL/GenBank/DDBJ whole genome shotgun (WGS) entry which is preliminary data.</text>
</comment>
<protein>
    <submittedName>
        <fullName evidence="4">Uncharacterized protein</fullName>
    </submittedName>
</protein>
<dbReference type="OrthoDB" id="2563021at2759"/>
<organism evidence="4 5">
    <name type="scientific">Asterophora parasitica</name>
    <dbReference type="NCBI Taxonomy" id="117018"/>
    <lineage>
        <taxon>Eukaryota</taxon>
        <taxon>Fungi</taxon>
        <taxon>Dikarya</taxon>
        <taxon>Basidiomycota</taxon>
        <taxon>Agaricomycotina</taxon>
        <taxon>Agaricomycetes</taxon>
        <taxon>Agaricomycetidae</taxon>
        <taxon>Agaricales</taxon>
        <taxon>Tricholomatineae</taxon>
        <taxon>Lyophyllaceae</taxon>
        <taxon>Asterophora</taxon>
    </lineage>
</organism>
<dbReference type="EMBL" id="JABCKV010000027">
    <property type="protein sequence ID" value="KAG5646040.1"/>
    <property type="molecule type" value="Genomic_DNA"/>
</dbReference>
<keyword evidence="2" id="KW-1133">Transmembrane helix</keyword>
<keyword evidence="5" id="KW-1185">Reference proteome</keyword>
<feature type="chain" id="PRO_5040415547" evidence="3">
    <location>
        <begin position="21"/>
        <end position="253"/>
    </location>
</feature>
<feature type="compositionally biased region" description="Polar residues" evidence="1">
    <location>
        <begin position="227"/>
        <end position="237"/>
    </location>
</feature>
<gene>
    <name evidence="4" type="ORF">DXG03_004463</name>
</gene>
<sequence length="253" mass="27603">MNWTVSLSWASLFFISVVDGEGNSWAHGPLHSGSGRTACLSLGDVRYDRNSLKTQSTLITIASSMSWVGPSIAVGAGVGGLFIGSLLGIAAAYFFMKYRQRKERSGSFMHLEPASPLLRSPQAPMFPLFLSYKPSGEHSQSGHRQNSSLASSHISADISGPLLNDNQNRVTQFYIEPFVAPSEDERLRTAQAWEGRPTAHGVPLSPRNTRVAVSVSHPDGTEDVENSPESTSKQTRNQRVEEEKESQPLIGKF</sequence>
<evidence type="ECO:0000313" key="5">
    <source>
        <dbReference type="Proteomes" id="UP000775547"/>
    </source>
</evidence>
<keyword evidence="3" id="KW-0732">Signal</keyword>
<proteinExistence type="predicted"/>
<accession>A0A9P7GB08</accession>